<keyword evidence="6" id="KW-1185">Reference proteome</keyword>
<dbReference type="Proteomes" id="UP000682733">
    <property type="component" value="Unassembled WGS sequence"/>
</dbReference>
<dbReference type="AlphaFoldDB" id="A0A814EJ25"/>
<dbReference type="EMBL" id="CAJNOK010000618">
    <property type="protein sequence ID" value="CAF0765207.1"/>
    <property type="molecule type" value="Genomic_DNA"/>
</dbReference>
<evidence type="ECO:0000313" key="3">
    <source>
        <dbReference type="EMBL" id="CAF0970151.1"/>
    </source>
</evidence>
<accession>A0A814EJ25</accession>
<dbReference type="EMBL" id="CAJNOQ010002636">
    <property type="protein sequence ID" value="CAF0970151.1"/>
    <property type="molecule type" value="Genomic_DNA"/>
</dbReference>
<dbReference type="Proteomes" id="UP000677228">
    <property type="component" value="Unassembled WGS sequence"/>
</dbReference>
<dbReference type="OrthoDB" id="10037925at2759"/>
<evidence type="ECO:0000313" key="4">
    <source>
        <dbReference type="EMBL" id="CAF3545232.1"/>
    </source>
</evidence>
<organism evidence="3 6">
    <name type="scientific">Didymodactylos carnosus</name>
    <dbReference type="NCBI Taxonomy" id="1234261"/>
    <lineage>
        <taxon>Eukaryota</taxon>
        <taxon>Metazoa</taxon>
        <taxon>Spiralia</taxon>
        <taxon>Gnathifera</taxon>
        <taxon>Rotifera</taxon>
        <taxon>Eurotatoria</taxon>
        <taxon>Bdelloidea</taxon>
        <taxon>Philodinida</taxon>
        <taxon>Philodinidae</taxon>
        <taxon>Didymodactylos</taxon>
    </lineage>
</organism>
<gene>
    <name evidence="3" type="ORF">GPM918_LOCUS12191</name>
    <name evidence="2" type="ORF">OVA965_LOCUS2772</name>
    <name evidence="5" type="ORF">SRO942_LOCUS12192</name>
    <name evidence="4" type="ORF">TMI583_LOCUS2771</name>
</gene>
<evidence type="ECO:0000313" key="5">
    <source>
        <dbReference type="EMBL" id="CAF3743278.1"/>
    </source>
</evidence>
<feature type="compositionally biased region" description="Acidic residues" evidence="1">
    <location>
        <begin position="67"/>
        <end position="76"/>
    </location>
</feature>
<protein>
    <submittedName>
        <fullName evidence="3">Uncharacterized protein</fullName>
    </submittedName>
</protein>
<comment type="caution">
    <text evidence="3">The sequence shown here is derived from an EMBL/GenBank/DDBJ whole genome shotgun (WGS) entry which is preliminary data.</text>
</comment>
<reference evidence="3" key="1">
    <citation type="submission" date="2021-02" db="EMBL/GenBank/DDBJ databases">
        <authorList>
            <person name="Nowell W R."/>
        </authorList>
    </citation>
    <scope>NUCLEOTIDE SEQUENCE</scope>
</reference>
<evidence type="ECO:0000313" key="6">
    <source>
        <dbReference type="Proteomes" id="UP000663829"/>
    </source>
</evidence>
<dbReference type="EMBL" id="CAJOBA010000618">
    <property type="protein sequence ID" value="CAF3545232.1"/>
    <property type="molecule type" value="Genomic_DNA"/>
</dbReference>
<dbReference type="Proteomes" id="UP000663829">
    <property type="component" value="Unassembled WGS sequence"/>
</dbReference>
<sequence length="203" mass="22954">MVCCTWGAKVFRILDDLAEFQDLEHDFAKFLALFRTALIDLGSDAEKEWWKDEDPVLTKILTDVGLAEEESNGEGDEISRTNATDDDSDNDLHITEETAYDKSVTEGTGKNKVTKTDRISGTSYHDVTKLARSLDEQKECLKNGKINDLGYKCEPLFGDLFTYKDYVLDTLHMKLRIFDVLLKDILAHASRTGQYGAAHTDFK</sequence>
<evidence type="ECO:0000313" key="2">
    <source>
        <dbReference type="EMBL" id="CAF0765207.1"/>
    </source>
</evidence>
<proteinExistence type="predicted"/>
<dbReference type="EMBL" id="CAJOBC010002636">
    <property type="protein sequence ID" value="CAF3743278.1"/>
    <property type="molecule type" value="Genomic_DNA"/>
</dbReference>
<feature type="region of interest" description="Disordered" evidence="1">
    <location>
        <begin position="67"/>
        <end position="91"/>
    </location>
</feature>
<name>A0A814EJ25_9BILA</name>
<evidence type="ECO:0000256" key="1">
    <source>
        <dbReference type="SAM" id="MobiDB-lite"/>
    </source>
</evidence>
<dbReference type="Proteomes" id="UP000681722">
    <property type="component" value="Unassembled WGS sequence"/>
</dbReference>